<feature type="coiled-coil region" evidence="1">
    <location>
        <begin position="142"/>
        <end position="176"/>
    </location>
</feature>
<dbReference type="EMBL" id="FOJW01000014">
    <property type="protein sequence ID" value="SFB30562.1"/>
    <property type="molecule type" value="Genomic_DNA"/>
</dbReference>
<organism evidence="2 3">
    <name type="scientific">Lentibacillus halodurans</name>
    <dbReference type="NCBI Taxonomy" id="237679"/>
    <lineage>
        <taxon>Bacteria</taxon>
        <taxon>Bacillati</taxon>
        <taxon>Bacillota</taxon>
        <taxon>Bacilli</taxon>
        <taxon>Bacillales</taxon>
        <taxon>Bacillaceae</taxon>
        <taxon>Lentibacillus</taxon>
    </lineage>
</organism>
<proteinExistence type="predicted"/>
<sequence>MGLFINKNKHPSVFQNDGNILEPNQAYYHKDNFSDMINEQKEINQTLSKAFQELKTLYHREQHANTSKWENIGDQLRALRDREREHETFERQAMEWLAKLDKNNQQLQYIMENENTMKKEVAGRVESLNTASQKIVERLAAYEAVNQDMAQQMTALAELNREMADQMTGQDQAQENVLNRLESQGALMEKVHRQISELRSILFERSSYLAEKIEDSYNLTSSYFYKLMNGSDQPLTLYMDQRKAGSEKRD</sequence>
<dbReference type="OrthoDB" id="2733945at2"/>
<evidence type="ECO:0000313" key="3">
    <source>
        <dbReference type="Proteomes" id="UP000198642"/>
    </source>
</evidence>
<keyword evidence="1" id="KW-0175">Coiled coil</keyword>
<evidence type="ECO:0000256" key="1">
    <source>
        <dbReference type="SAM" id="Coils"/>
    </source>
</evidence>
<evidence type="ECO:0000313" key="2">
    <source>
        <dbReference type="EMBL" id="SFB30562.1"/>
    </source>
</evidence>
<dbReference type="AlphaFoldDB" id="A0A1I0ZYY9"/>
<accession>A0A1I0ZYY9</accession>
<protein>
    <submittedName>
        <fullName evidence="2">Uncharacterized protein</fullName>
    </submittedName>
</protein>
<reference evidence="2 3" key="1">
    <citation type="submission" date="2016-10" db="EMBL/GenBank/DDBJ databases">
        <authorList>
            <person name="de Groot N.N."/>
        </authorList>
    </citation>
    <scope>NUCLEOTIDE SEQUENCE [LARGE SCALE GENOMIC DNA]</scope>
    <source>
        <strain evidence="2 3">CGMCC 1.3702</strain>
    </source>
</reference>
<dbReference type="Proteomes" id="UP000198642">
    <property type="component" value="Unassembled WGS sequence"/>
</dbReference>
<name>A0A1I0ZYY9_9BACI</name>
<gene>
    <name evidence="2" type="ORF">SAMN04488072_11483</name>
</gene>
<dbReference type="RefSeq" id="WP_090240402.1">
    <property type="nucleotide sequence ID" value="NZ_FOJW01000014.1"/>
</dbReference>
<keyword evidence="3" id="KW-1185">Reference proteome</keyword>